<accession>A0A919WIW7</accession>
<feature type="transmembrane region" description="Helical" evidence="1">
    <location>
        <begin position="58"/>
        <end position="81"/>
    </location>
</feature>
<keyword evidence="1" id="KW-0472">Membrane</keyword>
<keyword evidence="1" id="KW-1133">Transmembrane helix</keyword>
<name>A0A919WIW7_9BACI</name>
<evidence type="ECO:0000313" key="2">
    <source>
        <dbReference type="EMBL" id="GIN62861.1"/>
    </source>
</evidence>
<dbReference type="PIRSF" id="PIRSF037259">
    <property type="entry name" value="EcsB_ABC"/>
    <property type="match status" value="1"/>
</dbReference>
<evidence type="ECO:0000256" key="1">
    <source>
        <dbReference type="SAM" id="Phobius"/>
    </source>
</evidence>
<feature type="transmembrane region" description="Helical" evidence="1">
    <location>
        <begin position="132"/>
        <end position="153"/>
    </location>
</feature>
<dbReference type="EMBL" id="BORC01000004">
    <property type="protein sequence ID" value="GIN62861.1"/>
    <property type="molecule type" value="Genomic_DNA"/>
</dbReference>
<feature type="transmembrane region" description="Helical" evidence="1">
    <location>
        <begin position="190"/>
        <end position="208"/>
    </location>
</feature>
<dbReference type="GO" id="GO:0016020">
    <property type="term" value="C:membrane"/>
    <property type="evidence" value="ECO:0007669"/>
    <property type="project" value="InterPro"/>
</dbReference>
<dbReference type="Pfam" id="PF05975">
    <property type="entry name" value="EcsB"/>
    <property type="match status" value="1"/>
</dbReference>
<evidence type="ECO:0000313" key="3">
    <source>
        <dbReference type="Proteomes" id="UP000682111"/>
    </source>
</evidence>
<protein>
    <submittedName>
        <fullName evidence="2">ABC transporter permease</fullName>
    </submittedName>
</protein>
<reference evidence="2" key="1">
    <citation type="submission" date="2021-03" db="EMBL/GenBank/DDBJ databases">
        <title>Antimicrobial resistance genes in bacteria isolated from Japanese honey, and their potential for conferring macrolide and lincosamide resistance in the American foulbrood pathogen Paenibacillus larvae.</title>
        <authorList>
            <person name="Okamoto M."/>
            <person name="Kumagai M."/>
            <person name="Kanamori H."/>
            <person name="Takamatsu D."/>
        </authorList>
    </citation>
    <scope>NUCLEOTIDE SEQUENCE</scope>
    <source>
        <strain evidence="2">J27TS8</strain>
    </source>
</reference>
<feature type="transmembrane region" description="Helical" evidence="1">
    <location>
        <begin position="377"/>
        <end position="396"/>
    </location>
</feature>
<gene>
    <name evidence="2" type="primary">ecsB</name>
    <name evidence="2" type="ORF">J27TS8_28540</name>
</gene>
<keyword evidence="3" id="KW-1185">Reference proteome</keyword>
<dbReference type="Proteomes" id="UP000682111">
    <property type="component" value="Unassembled WGS sequence"/>
</dbReference>
<feature type="transmembrane region" description="Helical" evidence="1">
    <location>
        <begin position="284"/>
        <end position="303"/>
    </location>
</feature>
<feature type="transmembrane region" description="Helical" evidence="1">
    <location>
        <begin position="25"/>
        <end position="46"/>
    </location>
</feature>
<keyword evidence="1" id="KW-0812">Transmembrane</keyword>
<proteinExistence type="predicted"/>
<feature type="transmembrane region" description="Helical" evidence="1">
    <location>
        <begin position="102"/>
        <end position="126"/>
    </location>
</feature>
<dbReference type="RefSeq" id="WP_212933965.1">
    <property type="nucleotide sequence ID" value="NZ_BORC01000004.1"/>
</dbReference>
<dbReference type="AlphaFoldDB" id="A0A919WIW7"/>
<comment type="caution">
    <text evidence="2">The sequence shown here is derived from an EMBL/GenBank/DDBJ whole genome shotgun (WGS) entry which is preliminary data.</text>
</comment>
<sequence>MFDEKVLWKQRFGNTVKELGKYFRYIFNGHVVIILVFLIGTAAYYYQEWIRTLSDDFPVALIMAIILALVATFSPIFTFLLEADRIFLIPLEEKLKPYFQRSMIVSFFVQVYLLFIGLGIFMPLYAHVNEGSYSGFFLFFVLMSLLKGLNIIIRWRVQLYVDVNVHRMDSMVRYFVNGAFLYLLFSHASLWFFMPIIVIYVLLCAFYFSQTKHMGLKWDYLIEQEEKRMMSFYRLANMFTDVPKLRDQVKRRKWLDWLLRMLKYQHENVYTHLYIQTFIRGGDYLGIFMRLTIIGILALYFITFGNGQILFVLLFLFLTGFQLFPLWNHHQNKIWLQLYPVAESLKSSSFKKFLTKILMIQTILLSVPLFLKAEWITALIAIGAGLAFSYVFVNFYRKKSIVEKENI</sequence>
<dbReference type="InterPro" id="IPR010288">
    <property type="entry name" value="EcsB_ABC"/>
</dbReference>
<feature type="transmembrane region" description="Helical" evidence="1">
    <location>
        <begin position="309"/>
        <end position="327"/>
    </location>
</feature>
<organism evidence="2 3">
    <name type="scientific">Robertmurraya siralis</name>
    <dbReference type="NCBI Taxonomy" id="77777"/>
    <lineage>
        <taxon>Bacteria</taxon>
        <taxon>Bacillati</taxon>
        <taxon>Bacillota</taxon>
        <taxon>Bacilli</taxon>
        <taxon>Bacillales</taxon>
        <taxon>Bacillaceae</taxon>
        <taxon>Robertmurraya</taxon>
    </lineage>
</organism>